<dbReference type="PROSITE" id="PS00041">
    <property type="entry name" value="HTH_ARAC_FAMILY_1"/>
    <property type="match status" value="1"/>
</dbReference>
<dbReference type="SUPFAM" id="SSF46689">
    <property type="entry name" value="Homeodomain-like"/>
    <property type="match status" value="2"/>
</dbReference>
<evidence type="ECO:0000313" key="5">
    <source>
        <dbReference type="EMBL" id="SNR16611.1"/>
    </source>
</evidence>
<protein>
    <submittedName>
        <fullName evidence="5">Transcriptional regulator, AraC family</fullName>
    </submittedName>
</protein>
<keyword evidence="1" id="KW-0805">Transcription regulation</keyword>
<keyword evidence="3" id="KW-0804">Transcription</keyword>
<dbReference type="GO" id="GO:0043565">
    <property type="term" value="F:sequence-specific DNA binding"/>
    <property type="evidence" value="ECO:0007669"/>
    <property type="project" value="InterPro"/>
</dbReference>
<sequence length="285" mass="33168">MKAINEQLFYSNQQSFLVSEFKQNYFDSPWHFHHEYELTYIESGHGTRFVGTSAESFTEGDLVLIGPQLPHYWRCDSIFYQQEDLISKSQVIQFKDDLFFANELPEMKNIHSLLRKSASGIQFINGKKYEAEITNLGNLTGISRLLSLYEILETLSLDSNQKLLSTTESSQFYQAKDSATFQKILNYIFDNLEQEISLDSISKKVFMSKSSFCKYFKKRTKTTFTDYVNKLRITKAARLLSESDLTVSEICFASGFNSLSYFNRQFQKQKKISPKAYSKLYNNKK</sequence>
<dbReference type="Proteomes" id="UP000215214">
    <property type="component" value="Chromosome TJEJU"/>
</dbReference>
<dbReference type="GO" id="GO:0003700">
    <property type="term" value="F:DNA-binding transcription factor activity"/>
    <property type="evidence" value="ECO:0007669"/>
    <property type="project" value="InterPro"/>
</dbReference>
<feature type="domain" description="HTH araC/xylS-type" evidence="4">
    <location>
        <begin position="182"/>
        <end position="280"/>
    </location>
</feature>
<dbReference type="CDD" id="cd06976">
    <property type="entry name" value="cupin_MtlR-like_N"/>
    <property type="match status" value="1"/>
</dbReference>
<keyword evidence="6" id="KW-1185">Reference proteome</keyword>
<dbReference type="Pfam" id="PF12833">
    <property type="entry name" value="HTH_18"/>
    <property type="match status" value="1"/>
</dbReference>
<dbReference type="KEGG" id="tje:TJEJU_2942"/>
<dbReference type="InterPro" id="IPR018060">
    <property type="entry name" value="HTH_AraC"/>
</dbReference>
<dbReference type="AlphaFoldDB" id="A0A238UBR7"/>
<dbReference type="InterPro" id="IPR014710">
    <property type="entry name" value="RmlC-like_jellyroll"/>
</dbReference>
<proteinExistence type="predicted"/>
<dbReference type="PROSITE" id="PS01124">
    <property type="entry name" value="HTH_ARAC_FAMILY_2"/>
    <property type="match status" value="1"/>
</dbReference>
<dbReference type="InterPro" id="IPR009057">
    <property type="entry name" value="Homeodomain-like_sf"/>
</dbReference>
<dbReference type="InterPro" id="IPR037923">
    <property type="entry name" value="HTH-like"/>
</dbReference>
<dbReference type="SUPFAM" id="SSF51215">
    <property type="entry name" value="Regulatory protein AraC"/>
    <property type="match status" value="1"/>
</dbReference>
<dbReference type="Pfam" id="PF07883">
    <property type="entry name" value="Cupin_2"/>
    <property type="match status" value="1"/>
</dbReference>
<name>A0A238UBR7_9FLAO</name>
<dbReference type="InterPro" id="IPR018062">
    <property type="entry name" value="HTH_AraC-typ_CS"/>
</dbReference>
<organism evidence="5 6">
    <name type="scientific">Tenacibaculum jejuense</name>
    <dbReference type="NCBI Taxonomy" id="584609"/>
    <lineage>
        <taxon>Bacteria</taxon>
        <taxon>Pseudomonadati</taxon>
        <taxon>Bacteroidota</taxon>
        <taxon>Flavobacteriia</taxon>
        <taxon>Flavobacteriales</taxon>
        <taxon>Flavobacteriaceae</taxon>
        <taxon>Tenacibaculum</taxon>
    </lineage>
</organism>
<evidence type="ECO:0000256" key="2">
    <source>
        <dbReference type="ARBA" id="ARBA00023125"/>
    </source>
</evidence>
<reference evidence="5 6" key="1">
    <citation type="submission" date="2017-07" db="EMBL/GenBank/DDBJ databases">
        <authorList>
            <person name="Sun Z.S."/>
            <person name="Albrecht U."/>
            <person name="Echele G."/>
            <person name="Lee C.C."/>
        </authorList>
    </citation>
    <scope>NUCLEOTIDE SEQUENCE [LARGE SCALE GENOMIC DNA]</scope>
    <source>
        <strain evidence="6">type strain: KCTC 22618</strain>
    </source>
</reference>
<accession>A0A238UBR7</accession>
<dbReference type="Gene3D" id="1.10.10.60">
    <property type="entry name" value="Homeodomain-like"/>
    <property type="match status" value="2"/>
</dbReference>
<dbReference type="Gene3D" id="2.60.120.10">
    <property type="entry name" value="Jelly Rolls"/>
    <property type="match status" value="1"/>
</dbReference>
<evidence type="ECO:0000256" key="1">
    <source>
        <dbReference type="ARBA" id="ARBA00023015"/>
    </source>
</evidence>
<dbReference type="SMART" id="SM00342">
    <property type="entry name" value="HTH_ARAC"/>
    <property type="match status" value="1"/>
</dbReference>
<evidence type="ECO:0000313" key="6">
    <source>
        <dbReference type="Proteomes" id="UP000215214"/>
    </source>
</evidence>
<dbReference type="PANTHER" id="PTHR43280">
    <property type="entry name" value="ARAC-FAMILY TRANSCRIPTIONAL REGULATOR"/>
    <property type="match status" value="1"/>
</dbReference>
<dbReference type="InterPro" id="IPR013096">
    <property type="entry name" value="Cupin_2"/>
</dbReference>
<dbReference type="OrthoDB" id="9779074at2"/>
<dbReference type="RefSeq" id="WP_095073279.1">
    <property type="nucleotide sequence ID" value="NZ_LT899436.1"/>
</dbReference>
<dbReference type="EMBL" id="LT899436">
    <property type="protein sequence ID" value="SNR16611.1"/>
    <property type="molecule type" value="Genomic_DNA"/>
</dbReference>
<keyword evidence="2" id="KW-0238">DNA-binding</keyword>
<gene>
    <name evidence="5" type="ORF">TJEJU_2942</name>
</gene>
<evidence type="ECO:0000259" key="4">
    <source>
        <dbReference type="PROSITE" id="PS01124"/>
    </source>
</evidence>
<dbReference type="PANTHER" id="PTHR43280:SF27">
    <property type="entry name" value="TRANSCRIPTIONAL REGULATOR MTLR"/>
    <property type="match status" value="1"/>
</dbReference>
<evidence type="ECO:0000256" key="3">
    <source>
        <dbReference type="ARBA" id="ARBA00023163"/>
    </source>
</evidence>